<evidence type="ECO:0000313" key="17">
    <source>
        <dbReference type="EMBL" id="PRM88052.1"/>
    </source>
</evidence>
<keyword evidence="5 12" id="KW-0436">Ligase</keyword>
<dbReference type="Gene3D" id="1.10.287.40">
    <property type="entry name" value="Serine-tRNA synthetase, tRNA binding domain"/>
    <property type="match status" value="1"/>
</dbReference>
<dbReference type="GO" id="GO:0005524">
    <property type="term" value="F:ATP binding"/>
    <property type="evidence" value="ECO:0007669"/>
    <property type="project" value="UniProtKB-UniRule"/>
</dbReference>
<dbReference type="Pfam" id="PF02403">
    <property type="entry name" value="Seryl_tRNA_N"/>
    <property type="match status" value="1"/>
</dbReference>
<feature type="binding site" evidence="13">
    <location>
        <position position="228"/>
    </location>
    <ligand>
        <name>L-serine</name>
        <dbReference type="ChEBI" id="CHEBI:33384"/>
    </ligand>
</feature>
<evidence type="ECO:0000256" key="1">
    <source>
        <dbReference type="ARBA" id="ARBA00004496"/>
    </source>
</evidence>
<dbReference type="PROSITE" id="PS50862">
    <property type="entry name" value="AA_TRNA_LIGASE_II"/>
    <property type="match status" value="1"/>
</dbReference>
<dbReference type="SUPFAM" id="SSF55681">
    <property type="entry name" value="Class II aaRS and biotin synthetases"/>
    <property type="match status" value="1"/>
</dbReference>
<dbReference type="InterPro" id="IPR002317">
    <property type="entry name" value="Ser-tRNA-ligase_type_1"/>
</dbReference>
<proteinExistence type="inferred from homology"/>
<accession>A0A2S9SN96</accession>
<evidence type="ECO:0000256" key="3">
    <source>
        <dbReference type="ARBA" id="ARBA00010728"/>
    </source>
</evidence>
<dbReference type="InterPro" id="IPR010978">
    <property type="entry name" value="tRNA-bd_arm"/>
</dbReference>
<comment type="catalytic activity">
    <reaction evidence="11 12">
        <text>tRNA(Ser) + L-serine + ATP = L-seryl-tRNA(Ser) + AMP + diphosphate + H(+)</text>
        <dbReference type="Rhea" id="RHEA:12292"/>
        <dbReference type="Rhea" id="RHEA-COMP:9669"/>
        <dbReference type="Rhea" id="RHEA-COMP:9703"/>
        <dbReference type="ChEBI" id="CHEBI:15378"/>
        <dbReference type="ChEBI" id="CHEBI:30616"/>
        <dbReference type="ChEBI" id="CHEBI:33019"/>
        <dbReference type="ChEBI" id="CHEBI:33384"/>
        <dbReference type="ChEBI" id="CHEBI:78442"/>
        <dbReference type="ChEBI" id="CHEBI:78533"/>
        <dbReference type="ChEBI" id="CHEBI:456215"/>
        <dbReference type="EC" id="6.1.1.11"/>
    </reaction>
</comment>
<sequence length="413" mass="47241">MIDIKLLQNDFEKTSISLQKKGVSIEVLENLQTLAQNTKQKRQIMEEVTAEQNILSKEFPRYKKENLDVAYLQQKINNLKNRKQELEDEVRVLEEELSSIVLGIPNLPDENVPFGADEDENVVLEVIGTKPTFDFKPKEHWELECDWLDFQRGVKLAKSRFTALKGDGARLERALINYMLDFNRARGFNEWYVPFMANSNSLLGTGQLPKFEDDLFKIEGEDLYLIPTAEVSLTNLYNDEILDKNELPLLLTSYTPCFRKEAGSAGRDTRGLIRQHQFDKVEMVAITSQEQSDEIFFKMVNCASDLLTSLGLCHQKVQLCTGDLGFGAAVTIDLEVWLPGQNRFREISSISNTRDFQARRAKIRYKDDKKNIFAHTLNGSSLAVGRTLLAIMENYQEANGTIKIPEVLKPYLK</sequence>
<evidence type="ECO:0000256" key="11">
    <source>
        <dbReference type="ARBA" id="ARBA00048823"/>
    </source>
</evidence>
<dbReference type="GO" id="GO:0005737">
    <property type="term" value="C:cytoplasm"/>
    <property type="evidence" value="ECO:0007669"/>
    <property type="project" value="UniProtKB-SubCell"/>
</dbReference>
<feature type="binding site" evidence="12 13">
    <location>
        <position position="282"/>
    </location>
    <ligand>
        <name>L-serine</name>
        <dbReference type="ChEBI" id="CHEBI:33384"/>
    </ligand>
</feature>
<evidence type="ECO:0000256" key="6">
    <source>
        <dbReference type="ARBA" id="ARBA00022741"/>
    </source>
</evidence>
<keyword evidence="6 12" id="KW-0547">Nucleotide-binding</keyword>
<dbReference type="InterPro" id="IPR042103">
    <property type="entry name" value="SerRS_1_N_sf"/>
</dbReference>
<dbReference type="GO" id="GO:0004828">
    <property type="term" value="F:serine-tRNA ligase activity"/>
    <property type="evidence" value="ECO:0007669"/>
    <property type="project" value="UniProtKB-UniRule"/>
</dbReference>
<dbReference type="PANTHER" id="PTHR43697">
    <property type="entry name" value="SERYL-TRNA SYNTHETASE"/>
    <property type="match status" value="1"/>
</dbReference>
<dbReference type="NCBIfam" id="TIGR00414">
    <property type="entry name" value="serS"/>
    <property type="match status" value="1"/>
</dbReference>
<dbReference type="AlphaFoldDB" id="A0A2S9SN96"/>
<dbReference type="GO" id="GO:0016260">
    <property type="term" value="P:selenocysteine biosynthetic process"/>
    <property type="evidence" value="ECO:0007669"/>
    <property type="project" value="UniProtKB-UniRule"/>
</dbReference>
<keyword evidence="8 12" id="KW-0648">Protein biosynthesis</keyword>
<feature type="binding site" evidence="12 14">
    <location>
        <begin position="346"/>
        <end position="349"/>
    </location>
    <ligand>
        <name>ATP</name>
        <dbReference type="ChEBI" id="CHEBI:30616"/>
    </ligand>
</feature>
<dbReference type="EMBL" id="NXGJ01000004">
    <property type="protein sequence ID" value="PRM88052.1"/>
    <property type="molecule type" value="Genomic_DNA"/>
</dbReference>
<dbReference type="Pfam" id="PF00587">
    <property type="entry name" value="tRNA-synt_2b"/>
    <property type="match status" value="1"/>
</dbReference>
<dbReference type="GO" id="GO:0006434">
    <property type="term" value="P:seryl-tRNA aminoacylation"/>
    <property type="evidence" value="ECO:0007669"/>
    <property type="project" value="UniProtKB-UniRule"/>
</dbReference>
<comment type="catalytic activity">
    <reaction evidence="10 12">
        <text>tRNA(Sec) + L-serine + ATP = L-seryl-tRNA(Sec) + AMP + diphosphate + H(+)</text>
        <dbReference type="Rhea" id="RHEA:42580"/>
        <dbReference type="Rhea" id="RHEA-COMP:9742"/>
        <dbReference type="Rhea" id="RHEA-COMP:10128"/>
        <dbReference type="ChEBI" id="CHEBI:15378"/>
        <dbReference type="ChEBI" id="CHEBI:30616"/>
        <dbReference type="ChEBI" id="CHEBI:33019"/>
        <dbReference type="ChEBI" id="CHEBI:33384"/>
        <dbReference type="ChEBI" id="CHEBI:78442"/>
        <dbReference type="ChEBI" id="CHEBI:78533"/>
        <dbReference type="ChEBI" id="CHEBI:456215"/>
        <dbReference type="EC" id="6.1.1.11"/>
    </reaction>
</comment>
<evidence type="ECO:0000256" key="9">
    <source>
        <dbReference type="ARBA" id="ARBA00023146"/>
    </source>
</evidence>
<comment type="domain">
    <text evidence="12">Consists of two distinct domains, a catalytic core and a N-terminal extension that is involved in tRNA binding.</text>
</comment>
<evidence type="ECO:0000313" key="18">
    <source>
        <dbReference type="Proteomes" id="UP000239065"/>
    </source>
</evidence>
<feature type="binding site" evidence="12">
    <location>
        <position position="380"/>
    </location>
    <ligand>
        <name>L-serine</name>
        <dbReference type="ChEBI" id="CHEBI:33384"/>
    </ligand>
</feature>
<dbReference type="InterPro" id="IPR002314">
    <property type="entry name" value="aa-tRNA-synt_IIb"/>
</dbReference>
<dbReference type="PRINTS" id="PR00981">
    <property type="entry name" value="TRNASYNTHSER"/>
</dbReference>
<dbReference type="SUPFAM" id="SSF46589">
    <property type="entry name" value="tRNA-binding arm"/>
    <property type="match status" value="1"/>
</dbReference>
<comment type="caution">
    <text evidence="17">The sequence shown here is derived from an EMBL/GenBank/DDBJ whole genome shotgun (WGS) entry which is preliminary data.</text>
</comment>
<protein>
    <recommendedName>
        <fullName evidence="12">Serine--tRNA ligase</fullName>
        <ecNumber evidence="12">6.1.1.11</ecNumber>
    </recommendedName>
    <alternativeName>
        <fullName evidence="12">Seryl-tRNA synthetase</fullName>
        <shortName evidence="12">SerRS</shortName>
    </alternativeName>
    <alternativeName>
        <fullName evidence="12">Seryl-tRNA(Ser/Sec) synthetase</fullName>
    </alternativeName>
</protein>
<evidence type="ECO:0000256" key="5">
    <source>
        <dbReference type="ARBA" id="ARBA00022598"/>
    </source>
</evidence>
<evidence type="ECO:0000256" key="15">
    <source>
        <dbReference type="SAM" id="Coils"/>
    </source>
</evidence>
<dbReference type="EC" id="6.1.1.11" evidence="12"/>
<dbReference type="Gene3D" id="3.30.930.10">
    <property type="entry name" value="Bira Bifunctional Protein, Domain 2"/>
    <property type="match status" value="1"/>
</dbReference>
<evidence type="ECO:0000256" key="13">
    <source>
        <dbReference type="PIRSR" id="PIRSR001529-1"/>
    </source>
</evidence>
<dbReference type="InterPro" id="IPR045864">
    <property type="entry name" value="aa-tRNA-synth_II/BPL/LPL"/>
</dbReference>
<keyword evidence="4 12" id="KW-0963">Cytoplasm</keyword>
<keyword evidence="15" id="KW-0175">Coiled coil</keyword>
<evidence type="ECO:0000259" key="16">
    <source>
        <dbReference type="PROSITE" id="PS50862"/>
    </source>
</evidence>
<comment type="subcellular location">
    <subcellularLocation>
        <location evidence="1 12">Cytoplasm</location>
    </subcellularLocation>
</comment>
<comment type="similarity">
    <text evidence="3 12">Belongs to the class-II aminoacyl-tRNA synthetase family. Type-1 seryl-tRNA synthetase subfamily.</text>
</comment>
<dbReference type="PIRSF" id="PIRSF001529">
    <property type="entry name" value="Ser-tRNA-synth_IIa"/>
    <property type="match status" value="1"/>
</dbReference>
<gene>
    <name evidence="12" type="primary">serS</name>
    <name evidence="17" type="ORF">CJ669_04695</name>
</gene>
<reference evidence="17 18" key="1">
    <citation type="submission" date="2017-09" db="EMBL/GenBank/DDBJ databases">
        <title>Reassesment of A. cryaerophilus.</title>
        <authorList>
            <person name="Perez-Cataluna A."/>
            <person name="Collado L."/>
            <person name="Salgado O."/>
            <person name="Lefinanco V."/>
            <person name="Figueras M.J."/>
        </authorList>
    </citation>
    <scope>NUCLEOTIDE SEQUENCE [LARGE SCALE GENOMIC DNA]</scope>
    <source>
        <strain evidence="17 18">LMG 9861</strain>
    </source>
</reference>
<dbReference type="PANTHER" id="PTHR43697:SF1">
    <property type="entry name" value="SERINE--TRNA LIGASE"/>
    <property type="match status" value="1"/>
</dbReference>
<evidence type="ECO:0000256" key="4">
    <source>
        <dbReference type="ARBA" id="ARBA00022490"/>
    </source>
</evidence>
<evidence type="ECO:0000256" key="8">
    <source>
        <dbReference type="ARBA" id="ARBA00022917"/>
    </source>
</evidence>
<feature type="binding site" evidence="13">
    <location>
        <position position="378"/>
    </location>
    <ligand>
        <name>L-serine</name>
        <dbReference type="ChEBI" id="CHEBI:33384"/>
    </ligand>
</feature>
<feature type="binding site" evidence="12 14">
    <location>
        <begin position="259"/>
        <end position="261"/>
    </location>
    <ligand>
        <name>ATP</name>
        <dbReference type="ChEBI" id="CHEBI:30616"/>
    </ligand>
</feature>
<organism evidence="17 18">
    <name type="scientific">Aliarcobacter cryaerophilus</name>
    <dbReference type="NCBI Taxonomy" id="28198"/>
    <lineage>
        <taxon>Bacteria</taxon>
        <taxon>Pseudomonadati</taxon>
        <taxon>Campylobacterota</taxon>
        <taxon>Epsilonproteobacteria</taxon>
        <taxon>Campylobacterales</taxon>
        <taxon>Arcobacteraceae</taxon>
        <taxon>Aliarcobacter</taxon>
    </lineage>
</organism>
<comment type="function">
    <text evidence="12">Catalyzes the attachment of serine to tRNA(Ser). Is also able to aminoacylate tRNA(Sec) with serine, to form the misacylated tRNA L-seryl-tRNA(Sec), which will be further converted into selenocysteinyl-tRNA(Sec).</text>
</comment>
<evidence type="ECO:0000256" key="14">
    <source>
        <dbReference type="PIRSR" id="PIRSR001529-2"/>
    </source>
</evidence>
<name>A0A2S9SN96_9BACT</name>
<dbReference type="Proteomes" id="UP000239065">
    <property type="component" value="Unassembled WGS sequence"/>
</dbReference>
<dbReference type="InterPro" id="IPR015866">
    <property type="entry name" value="Ser-tRNA-synth_1_N"/>
</dbReference>
<dbReference type="UniPathway" id="UPA00906">
    <property type="reaction ID" value="UER00895"/>
</dbReference>
<dbReference type="InterPro" id="IPR033729">
    <property type="entry name" value="SerRS_core"/>
</dbReference>
<dbReference type="InterPro" id="IPR006195">
    <property type="entry name" value="aa-tRNA-synth_II"/>
</dbReference>
<comment type="subunit">
    <text evidence="12">Homodimer. The tRNA molecule binds across the dimer.</text>
</comment>
<dbReference type="RefSeq" id="WP_105908926.1">
    <property type="nucleotide sequence ID" value="NZ_NXGJ01000004.1"/>
</dbReference>
<comment type="caution">
    <text evidence="12">Lacks conserved residue(s) required for the propagation of feature annotation.</text>
</comment>
<comment type="pathway">
    <text evidence="2 12">Aminoacyl-tRNA biosynthesis; selenocysteinyl-tRNA(Sec) biosynthesis; L-seryl-tRNA(Sec) from L-serine and tRNA(Sec): step 1/1.</text>
</comment>
<keyword evidence="9 12" id="KW-0030">Aminoacyl-tRNA synthetase</keyword>
<feature type="domain" description="Aminoacyl-transfer RNA synthetases class-II family profile" evidence="16">
    <location>
        <begin position="164"/>
        <end position="410"/>
    </location>
</feature>
<evidence type="ECO:0000256" key="10">
    <source>
        <dbReference type="ARBA" id="ARBA00047929"/>
    </source>
</evidence>
<dbReference type="HAMAP" id="MF_00176">
    <property type="entry name" value="Ser_tRNA_synth_type1"/>
    <property type="match status" value="1"/>
</dbReference>
<feature type="binding site" evidence="13">
    <location>
        <position position="259"/>
    </location>
    <ligand>
        <name>L-serine</name>
        <dbReference type="ChEBI" id="CHEBI:33384"/>
    </ligand>
</feature>
<evidence type="ECO:0000256" key="7">
    <source>
        <dbReference type="ARBA" id="ARBA00022840"/>
    </source>
</evidence>
<evidence type="ECO:0000256" key="12">
    <source>
        <dbReference type="HAMAP-Rule" id="MF_00176"/>
    </source>
</evidence>
<feature type="binding site" evidence="12">
    <location>
        <begin position="228"/>
        <end position="230"/>
    </location>
    <ligand>
        <name>L-serine</name>
        <dbReference type="ChEBI" id="CHEBI:33384"/>
    </ligand>
</feature>
<keyword evidence="7 12" id="KW-0067">ATP-binding</keyword>
<evidence type="ECO:0000256" key="2">
    <source>
        <dbReference type="ARBA" id="ARBA00005045"/>
    </source>
</evidence>
<feature type="coiled-coil region" evidence="15">
    <location>
        <begin position="28"/>
        <end position="103"/>
    </location>
</feature>
<dbReference type="CDD" id="cd00770">
    <property type="entry name" value="SerRS_core"/>
    <property type="match status" value="1"/>
</dbReference>